<dbReference type="Proteomes" id="UP000044625">
    <property type="component" value="Unassembled WGS sequence"/>
</dbReference>
<evidence type="ECO:0000313" key="3">
    <source>
        <dbReference type="Proteomes" id="UP000044625"/>
    </source>
</evidence>
<evidence type="ECO:0000313" key="4">
    <source>
        <dbReference type="Proteomes" id="UP000045840"/>
    </source>
</evidence>
<reference evidence="1" key="1">
    <citation type="submission" date="2015-03" db="EMBL/GenBank/DDBJ databases">
        <authorList>
            <person name="Murphy D."/>
        </authorList>
    </citation>
    <scope>NUCLEOTIDE SEQUENCE [LARGE SCALE GENOMIC DNA]</scope>
    <source>
        <strain evidence="1">A125KOH2</strain>
    </source>
</reference>
<protein>
    <submittedName>
        <fullName evidence="1">Uncharacterized protein</fullName>
    </submittedName>
</protein>
<evidence type="ECO:0000313" key="1">
    <source>
        <dbReference type="EMBL" id="CNI66350.1"/>
    </source>
</evidence>
<dbReference type="EMBL" id="CWJL01000061">
    <property type="protein sequence ID" value="CRY69531.1"/>
    <property type="molecule type" value="Genomic_DNA"/>
</dbReference>
<proteinExistence type="predicted"/>
<reference evidence="2 3" key="2">
    <citation type="submission" date="2015-03" db="EMBL/GenBank/DDBJ databases">
        <authorList>
            <consortium name="Pathogen Informatics"/>
            <person name="Murphy D."/>
        </authorList>
    </citation>
    <scope>NUCLEOTIDE SEQUENCE [LARGE SCALE GENOMIC DNA]</scope>
    <source>
        <strain evidence="2">Type strain: CIP110230</strain>
        <strain evidence="3">type strain: CIP110230</strain>
    </source>
</reference>
<keyword evidence="3" id="KW-1185">Reference proteome</keyword>
<dbReference type="Proteomes" id="UP000045840">
    <property type="component" value="Unassembled WGS sequence"/>
</dbReference>
<accession>A0A0T9RJM4</accession>
<gene>
    <name evidence="1" type="ORF">ERS008529_04625</name>
    <name evidence="2" type="ORF">ERS137968_04683</name>
</gene>
<evidence type="ECO:0000313" key="2">
    <source>
        <dbReference type="EMBL" id="CRY69531.1"/>
    </source>
</evidence>
<organism evidence="1 4">
    <name type="scientific">Yersinia pekkanenii</name>
    <dbReference type="NCBI Taxonomy" id="1288385"/>
    <lineage>
        <taxon>Bacteria</taxon>
        <taxon>Pseudomonadati</taxon>
        <taxon>Pseudomonadota</taxon>
        <taxon>Gammaproteobacteria</taxon>
        <taxon>Enterobacterales</taxon>
        <taxon>Yersiniaceae</taxon>
        <taxon>Yersinia</taxon>
    </lineage>
</organism>
<dbReference type="EMBL" id="CQAZ01000092">
    <property type="protein sequence ID" value="CNI66350.1"/>
    <property type="molecule type" value="Genomic_DNA"/>
</dbReference>
<dbReference type="AlphaFoldDB" id="A0A0T9RJM4"/>
<dbReference type="STRING" id="1288385.ERS137968_04683"/>
<dbReference type="RefSeq" id="WP_202905501.1">
    <property type="nucleotide sequence ID" value="NZ_CAWMMU010000061.1"/>
</dbReference>
<reference evidence="4" key="3">
    <citation type="submission" date="2015-03" db="EMBL/GenBank/DDBJ databases">
        <authorList>
            <consortium name="Pathogen Informatics"/>
        </authorList>
    </citation>
    <scope>NUCLEOTIDE SEQUENCE [LARGE SCALE GENOMIC DNA]</scope>
    <source>
        <strain evidence="4">A125KOH2</strain>
    </source>
</reference>
<name>A0A0T9RJM4_9GAMM</name>
<sequence length="187" mass="21719">MTMVDFRRMAAKMDQHMQQLDVRGIKEPHQIINLMMGYTPELHQIWTGTTDKELMVLTQEYPGFYRYALIMETAFEQESQKASRSYDGMPELSAANKKVMEKILTTAATLERGYLAYQENALAVFDGQIAQLDLSFDSWRVNVENFNKTLNTDEYITPMQRDYIHAGLTRIIDRLMDLQASMTNNRV</sequence>